<dbReference type="PRINTS" id="PR00502">
    <property type="entry name" value="NUDIXFAMILY"/>
</dbReference>
<evidence type="ECO:0000313" key="6">
    <source>
        <dbReference type="EMBL" id="CUH64958.1"/>
    </source>
</evidence>
<dbReference type="EMBL" id="CYSB01000023">
    <property type="protein sequence ID" value="CUH64958.1"/>
    <property type="molecule type" value="Genomic_DNA"/>
</dbReference>
<dbReference type="InterPro" id="IPR020084">
    <property type="entry name" value="NUDIX_hydrolase_CS"/>
</dbReference>
<comment type="similarity">
    <text evidence="4">Belongs to the Nudix hydrolase family.</text>
</comment>
<keyword evidence="3" id="KW-0460">Magnesium</keyword>
<dbReference type="PROSITE" id="PS00893">
    <property type="entry name" value="NUDIX_BOX"/>
    <property type="match status" value="1"/>
</dbReference>
<evidence type="ECO:0000256" key="3">
    <source>
        <dbReference type="ARBA" id="ARBA00022842"/>
    </source>
</evidence>
<dbReference type="Proteomes" id="UP000051887">
    <property type="component" value="Unassembled WGS sequence"/>
</dbReference>
<dbReference type="Gene3D" id="3.90.79.10">
    <property type="entry name" value="Nucleoside Triphosphate Pyrophosphohydrolase"/>
    <property type="match status" value="1"/>
</dbReference>
<dbReference type="InterPro" id="IPR000086">
    <property type="entry name" value="NUDIX_hydrolase_dom"/>
</dbReference>
<feature type="domain" description="Nudix hydrolase" evidence="5">
    <location>
        <begin position="18"/>
        <end position="150"/>
    </location>
</feature>
<dbReference type="InterPro" id="IPR015797">
    <property type="entry name" value="NUDIX_hydrolase-like_dom_sf"/>
</dbReference>
<keyword evidence="2 4" id="KW-0378">Hydrolase</keyword>
<evidence type="ECO:0000313" key="7">
    <source>
        <dbReference type="EMBL" id="CUH71169.1"/>
    </source>
</evidence>
<dbReference type="Proteomes" id="UP000051086">
    <property type="component" value="Unassembled WGS sequence"/>
</dbReference>
<keyword evidence="8" id="KW-1185">Reference proteome</keyword>
<evidence type="ECO:0000256" key="2">
    <source>
        <dbReference type="ARBA" id="ARBA00022801"/>
    </source>
</evidence>
<protein>
    <submittedName>
        <fullName evidence="7">Nucleoside triphosphate pyrophosphohydrolase</fullName>
    </submittedName>
</protein>
<dbReference type="PANTHER" id="PTHR43046:SF12">
    <property type="entry name" value="GDP-MANNOSE MANNOSYL HYDROLASE"/>
    <property type="match status" value="1"/>
</dbReference>
<dbReference type="AlphaFoldDB" id="A0A0P1F9T6"/>
<organism evidence="7 9">
    <name type="scientific">Thalassovita autumnalis</name>
    <dbReference type="NCBI Taxonomy" id="2072972"/>
    <lineage>
        <taxon>Bacteria</taxon>
        <taxon>Pseudomonadati</taxon>
        <taxon>Pseudomonadota</taxon>
        <taxon>Alphaproteobacteria</taxon>
        <taxon>Rhodobacterales</taxon>
        <taxon>Roseobacteraceae</taxon>
        <taxon>Thalassovita</taxon>
    </lineage>
</organism>
<evidence type="ECO:0000313" key="9">
    <source>
        <dbReference type="Proteomes" id="UP000051887"/>
    </source>
</evidence>
<evidence type="ECO:0000259" key="5">
    <source>
        <dbReference type="PROSITE" id="PS51462"/>
    </source>
</evidence>
<reference evidence="6 8" key="2">
    <citation type="submission" date="2015-09" db="EMBL/GenBank/DDBJ databases">
        <authorList>
            <person name="Rodrigo-Torres L."/>
            <person name="Arahal D.R."/>
        </authorList>
    </citation>
    <scope>NUCLEOTIDE SEQUENCE [LARGE SCALE GENOMIC DNA]</scope>
    <source>
        <strain evidence="6 8">CECT 5118</strain>
    </source>
</reference>
<dbReference type="OrthoDB" id="289720at2"/>
<dbReference type="GO" id="GO:0016787">
    <property type="term" value="F:hydrolase activity"/>
    <property type="evidence" value="ECO:0007669"/>
    <property type="project" value="UniProtKB-KW"/>
</dbReference>
<gene>
    <name evidence="6" type="ORF">TL5118_01084</name>
    <name evidence="7" type="ORF">TL5120_00951</name>
</gene>
<evidence type="ECO:0000256" key="4">
    <source>
        <dbReference type="RuleBase" id="RU003476"/>
    </source>
</evidence>
<dbReference type="RefSeq" id="WP_058242484.1">
    <property type="nucleotide sequence ID" value="NZ_CYSB01000023.1"/>
</dbReference>
<dbReference type="SUPFAM" id="SSF55811">
    <property type="entry name" value="Nudix"/>
    <property type="match status" value="1"/>
</dbReference>
<evidence type="ECO:0000313" key="8">
    <source>
        <dbReference type="Proteomes" id="UP000051086"/>
    </source>
</evidence>
<reference evidence="7 9" key="1">
    <citation type="submission" date="2015-09" db="EMBL/GenBank/DDBJ databases">
        <authorList>
            <consortium name="Swine Surveillance"/>
        </authorList>
    </citation>
    <scope>NUCLEOTIDE SEQUENCE [LARGE SCALE GENOMIC DNA]</scope>
    <source>
        <strain evidence="7 9">5120</strain>
    </source>
</reference>
<dbReference type="PANTHER" id="PTHR43046">
    <property type="entry name" value="GDP-MANNOSE MANNOSYL HYDROLASE"/>
    <property type="match status" value="1"/>
</dbReference>
<sequence>MTVEKSETKTETKTDAQPAFRGTKLFLFIGERLAVLLRDDKPDIPWPDYWDFPGGEAEPGETPEACVLRETVEELGLEVRLSALEWSRQFPSSTGVPEWFFAAHLPEERGKEIVLGDEGQGWALMAPEEYITHPKAIPHFAERLAMYLKERGV</sequence>
<dbReference type="EMBL" id="CYSC01000016">
    <property type="protein sequence ID" value="CUH71169.1"/>
    <property type="molecule type" value="Genomic_DNA"/>
</dbReference>
<dbReference type="PROSITE" id="PS51462">
    <property type="entry name" value="NUDIX"/>
    <property type="match status" value="1"/>
</dbReference>
<dbReference type="InterPro" id="IPR020476">
    <property type="entry name" value="Nudix_hydrolase"/>
</dbReference>
<proteinExistence type="inferred from homology"/>
<accession>A0A0P1F9T6</accession>
<evidence type="ECO:0000256" key="1">
    <source>
        <dbReference type="ARBA" id="ARBA00001946"/>
    </source>
</evidence>
<dbReference type="Pfam" id="PF00293">
    <property type="entry name" value="NUDIX"/>
    <property type="match status" value="1"/>
</dbReference>
<comment type="cofactor">
    <cofactor evidence="1">
        <name>Mg(2+)</name>
        <dbReference type="ChEBI" id="CHEBI:18420"/>
    </cofactor>
</comment>
<name>A0A0P1F9T6_9RHOB</name>
<dbReference type="CDD" id="cd04682">
    <property type="entry name" value="NUDIX_Hydrolase"/>
    <property type="match status" value="1"/>
</dbReference>